<dbReference type="PROSITE" id="PS51257">
    <property type="entry name" value="PROKAR_LIPOPROTEIN"/>
    <property type="match status" value="1"/>
</dbReference>
<dbReference type="RefSeq" id="WP_147087519.1">
    <property type="nucleotide sequence ID" value="NZ_VORM01000020.1"/>
</dbReference>
<comment type="caution">
    <text evidence="1">The sequence shown here is derived from an EMBL/GenBank/DDBJ whole genome shotgun (WGS) entry which is preliminary data.</text>
</comment>
<dbReference type="AlphaFoldDB" id="A0A5C6ZFU8"/>
<keyword evidence="2" id="KW-1185">Reference proteome</keyword>
<proteinExistence type="predicted"/>
<dbReference type="Proteomes" id="UP000321578">
    <property type="component" value="Unassembled WGS sequence"/>
</dbReference>
<gene>
    <name evidence="1" type="ORF">ESY86_15595</name>
</gene>
<organism evidence="1 2">
    <name type="scientific">Subsaximicrobium wynnwilliamsii</name>
    <dbReference type="NCBI Taxonomy" id="291179"/>
    <lineage>
        <taxon>Bacteria</taxon>
        <taxon>Pseudomonadati</taxon>
        <taxon>Bacteroidota</taxon>
        <taxon>Flavobacteriia</taxon>
        <taxon>Flavobacteriales</taxon>
        <taxon>Flavobacteriaceae</taxon>
        <taxon>Subsaximicrobium</taxon>
    </lineage>
</organism>
<dbReference type="OrthoDB" id="1435294at2"/>
<evidence type="ECO:0000313" key="1">
    <source>
        <dbReference type="EMBL" id="TXD87736.1"/>
    </source>
</evidence>
<name>A0A5C6ZFU8_9FLAO</name>
<reference evidence="1 2" key="1">
    <citation type="submission" date="2019-08" db="EMBL/GenBank/DDBJ databases">
        <title>Genomes of Subsaximicrobium wynnwilliamsii strains.</title>
        <authorList>
            <person name="Bowman J.P."/>
        </authorList>
    </citation>
    <scope>NUCLEOTIDE SEQUENCE [LARGE SCALE GENOMIC DNA]</scope>
    <source>
        <strain evidence="1 2">2-80-2</strain>
    </source>
</reference>
<dbReference type="EMBL" id="VORO01000020">
    <property type="protein sequence ID" value="TXD87736.1"/>
    <property type="molecule type" value="Genomic_DNA"/>
</dbReference>
<evidence type="ECO:0008006" key="3">
    <source>
        <dbReference type="Google" id="ProtNLM"/>
    </source>
</evidence>
<evidence type="ECO:0000313" key="2">
    <source>
        <dbReference type="Proteomes" id="UP000321578"/>
    </source>
</evidence>
<protein>
    <recommendedName>
        <fullName evidence="3">Lipoprotein</fullName>
    </recommendedName>
</protein>
<sequence>MKNLKYVVGILCIGAIIASCGDNSNKGTNELKNTVEAVNDAKKVINDATSIQESEEELRKKIPLTKDQYRTWLPENLLDLSLTSTRLDIGQGNGICSATYGKGNRRIQVMIIDGAGERGPGNVSTYRMAVNMELNMENENSYTKSSEIAGIKVKEGYNKTADIYSLMMFYGERFAVDIKTHEIEHEQLEQMVEELNLEELSSL</sequence>
<accession>A0A5C6ZFU8</accession>